<dbReference type="NCBIfam" id="TIGR04088">
    <property type="entry name" value="cognate_SipW"/>
    <property type="match status" value="1"/>
</dbReference>
<dbReference type="EMBL" id="BMOO01000003">
    <property type="protein sequence ID" value="GGM67158.1"/>
    <property type="molecule type" value="Genomic_DNA"/>
</dbReference>
<evidence type="ECO:0000313" key="3">
    <source>
        <dbReference type="Proteomes" id="UP000614609"/>
    </source>
</evidence>
<sequence length="240" mass="24621">MSDEQSSRVRLTRRKLLAGLGTIGAAGAASGAGTFALFSDSEASTGNEIDMGTMDLVVRDGDSGDGFGDGVSGTFTVENAKPGDTMNGSVELKNAGSIAADHVELGFSVSPTEGSYGGTDGGDTQDGATGMAGQFGVGQFDYPKDGSGPYDTLDVDGLDAGADGPEMATLADLVDGTNADELDDLNPPPEPDGTRTLDIGLKWLDDAEHDLTHPNNDFQGDTLDVTIHFALAQEPDQDVL</sequence>
<reference evidence="2" key="3">
    <citation type="submission" date="2021-03" db="EMBL/GenBank/DDBJ databases">
        <title>Genomic Encyclopedia of Type Strains, Phase IV (KMG-IV): sequencing the most valuable type-strain genomes for metagenomic binning, comparative biology and taxonomic classification.</title>
        <authorList>
            <person name="Goeker M."/>
        </authorList>
    </citation>
    <scope>NUCLEOTIDE SEQUENCE</scope>
    <source>
        <strain evidence="2">DSM 22443</strain>
    </source>
</reference>
<comment type="caution">
    <text evidence="1">The sequence shown here is derived from an EMBL/GenBank/DDBJ whole genome shotgun (WGS) entry which is preliminary data.</text>
</comment>
<evidence type="ECO:0000313" key="2">
    <source>
        <dbReference type="EMBL" id="MBP1953190.1"/>
    </source>
</evidence>
<gene>
    <name evidence="1" type="ORF">GCM10009017_16650</name>
    <name evidence="2" type="ORF">J2752_000071</name>
</gene>
<dbReference type="InterPro" id="IPR023833">
    <property type="entry name" value="Signal_pept_SipW-depend-type"/>
</dbReference>
<organism evidence="1 3">
    <name type="scientific">Halarchaeum rubridurum</name>
    <dbReference type="NCBI Taxonomy" id="489911"/>
    <lineage>
        <taxon>Archaea</taxon>
        <taxon>Methanobacteriati</taxon>
        <taxon>Methanobacteriota</taxon>
        <taxon>Stenosarchaea group</taxon>
        <taxon>Halobacteria</taxon>
        <taxon>Halobacteriales</taxon>
        <taxon>Halobacteriaceae</taxon>
    </lineage>
</organism>
<evidence type="ECO:0000313" key="1">
    <source>
        <dbReference type="EMBL" id="GGM67158.1"/>
    </source>
</evidence>
<reference evidence="1" key="1">
    <citation type="journal article" date="2014" name="Int. J. Syst. Evol. Microbiol.">
        <title>Complete genome sequence of Corynebacterium casei LMG S-19264T (=DSM 44701T), isolated from a smear-ripened cheese.</title>
        <authorList>
            <consortium name="US DOE Joint Genome Institute (JGI-PGF)"/>
            <person name="Walter F."/>
            <person name="Albersmeier A."/>
            <person name="Kalinowski J."/>
            <person name="Ruckert C."/>
        </authorList>
    </citation>
    <scope>NUCLEOTIDE SEQUENCE</scope>
    <source>
        <strain evidence="1">JCM 16108</strain>
    </source>
</reference>
<dbReference type="Pfam" id="PF12389">
    <property type="entry name" value="Peptidase_M73"/>
    <property type="match status" value="1"/>
</dbReference>
<keyword evidence="3" id="KW-1185">Reference proteome</keyword>
<protein>
    <submittedName>
        <fullName evidence="2">Putative ribosomally synthesized peptide with SipW-like signal peptide</fullName>
    </submittedName>
</protein>
<dbReference type="Proteomes" id="UP000614609">
    <property type="component" value="Unassembled WGS sequence"/>
</dbReference>
<proteinExistence type="predicted"/>
<name>A0A830FVS5_9EURY</name>
<accession>A0A830FVS5</accession>
<dbReference type="AlphaFoldDB" id="A0A830FVS5"/>
<dbReference type="RefSeq" id="WP_188871806.1">
    <property type="nucleotide sequence ID" value="NZ_BMOO01000003.1"/>
</dbReference>
<reference evidence="1" key="2">
    <citation type="submission" date="2020-09" db="EMBL/GenBank/DDBJ databases">
        <authorList>
            <person name="Sun Q."/>
            <person name="Ohkuma M."/>
        </authorList>
    </citation>
    <scope>NUCLEOTIDE SEQUENCE</scope>
    <source>
        <strain evidence="1">JCM 16108</strain>
    </source>
</reference>
<dbReference type="PROSITE" id="PS51318">
    <property type="entry name" value="TAT"/>
    <property type="match status" value="1"/>
</dbReference>
<dbReference type="Proteomes" id="UP000765891">
    <property type="component" value="Unassembled WGS sequence"/>
</dbReference>
<dbReference type="InterPro" id="IPR022121">
    <property type="entry name" value="Peptidase_M73_camelysin"/>
</dbReference>
<dbReference type="InterPro" id="IPR006311">
    <property type="entry name" value="TAT_signal"/>
</dbReference>
<dbReference type="EMBL" id="JAGGKO010000001">
    <property type="protein sequence ID" value="MBP1953190.1"/>
    <property type="molecule type" value="Genomic_DNA"/>
</dbReference>